<keyword evidence="4" id="KW-0479">Metal-binding</keyword>
<sequence length="355" mass="38341">MIDGPLDLRGRPRPDRILSAIGLVVNNYLGAVSRFAYDESVAGTDRSAALELAVDSIRPGTADGEVAVIELVDPSGDELPAWKPGSHIDIHLGGGVRRQYSLCGDPADRGRYRVGVRRIPSGIGSGFMHALLAGSTVTVRGPRNAFPFAAEPSVLFLAGGIGITPILPMVRAARDRGLDWRFVYAGRSRESMPFLDEIESWESDRVRIHTDVDNGFPTTDDLLGDAPDGGAVYCCGPPPMLAAVRSGFKQCPAIALHFERFGPAPIVDGRAFQVQLVSSGQILDVPADRSALSVIKEQEPNIGYSCQQGFCGTCKVRVLSGIPDHREKRLTDDERADHMLICVSRADRTRLVLDL</sequence>
<gene>
    <name evidence="10" type="ORF">GCM10007304_02700</name>
</gene>
<dbReference type="PROSITE" id="PS00197">
    <property type="entry name" value="2FE2S_FER_1"/>
    <property type="match status" value="1"/>
</dbReference>
<dbReference type="Pfam" id="PF00175">
    <property type="entry name" value="NAD_binding_1"/>
    <property type="match status" value="1"/>
</dbReference>
<keyword evidence="5" id="KW-0560">Oxidoreductase</keyword>
<dbReference type="Pfam" id="PF00111">
    <property type="entry name" value="Fer2"/>
    <property type="match status" value="1"/>
</dbReference>
<evidence type="ECO:0000313" key="11">
    <source>
        <dbReference type="Proteomes" id="UP000654257"/>
    </source>
</evidence>
<comment type="caution">
    <text evidence="10">The sequence shown here is derived from an EMBL/GenBank/DDBJ whole genome shotgun (WGS) entry which is preliminary data.</text>
</comment>
<keyword evidence="6" id="KW-0408">Iron</keyword>
<evidence type="ECO:0000259" key="8">
    <source>
        <dbReference type="PROSITE" id="PS51085"/>
    </source>
</evidence>
<evidence type="ECO:0000256" key="6">
    <source>
        <dbReference type="ARBA" id="ARBA00023004"/>
    </source>
</evidence>
<protein>
    <submittedName>
        <fullName evidence="10">Oxidoreductase</fullName>
    </submittedName>
</protein>
<dbReference type="AlphaFoldDB" id="A0A917CL51"/>
<dbReference type="GO" id="GO:0046872">
    <property type="term" value="F:metal ion binding"/>
    <property type="evidence" value="ECO:0007669"/>
    <property type="project" value="UniProtKB-KW"/>
</dbReference>
<dbReference type="PANTHER" id="PTHR47354">
    <property type="entry name" value="NADH OXIDOREDUCTASE HCR"/>
    <property type="match status" value="1"/>
</dbReference>
<dbReference type="InterPro" id="IPR012675">
    <property type="entry name" value="Beta-grasp_dom_sf"/>
</dbReference>
<evidence type="ECO:0000256" key="4">
    <source>
        <dbReference type="ARBA" id="ARBA00022723"/>
    </source>
</evidence>
<organism evidence="10 11">
    <name type="scientific">Rhodococcoides trifolii</name>
    <dbReference type="NCBI Taxonomy" id="908250"/>
    <lineage>
        <taxon>Bacteria</taxon>
        <taxon>Bacillati</taxon>
        <taxon>Actinomycetota</taxon>
        <taxon>Actinomycetes</taxon>
        <taxon>Mycobacteriales</taxon>
        <taxon>Nocardiaceae</taxon>
        <taxon>Rhodococcoides</taxon>
    </lineage>
</organism>
<dbReference type="GO" id="GO:0016491">
    <property type="term" value="F:oxidoreductase activity"/>
    <property type="evidence" value="ECO:0007669"/>
    <property type="project" value="UniProtKB-KW"/>
</dbReference>
<keyword evidence="3" id="KW-0001">2Fe-2S</keyword>
<dbReference type="Gene3D" id="3.10.20.30">
    <property type="match status" value="1"/>
</dbReference>
<name>A0A917CL51_9NOCA</name>
<dbReference type="Gene3D" id="2.40.30.10">
    <property type="entry name" value="Translation factors"/>
    <property type="match status" value="1"/>
</dbReference>
<feature type="domain" description="2Fe-2S ferredoxin-type" evidence="8">
    <location>
        <begin position="272"/>
        <end position="355"/>
    </location>
</feature>
<dbReference type="RefSeq" id="WP_188542917.1">
    <property type="nucleotide sequence ID" value="NZ_BMCU01000001.1"/>
</dbReference>
<dbReference type="PANTHER" id="PTHR47354:SF1">
    <property type="entry name" value="CARNITINE MONOOXYGENASE REDUCTASE SUBUNIT"/>
    <property type="match status" value="1"/>
</dbReference>
<keyword evidence="7" id="KW-0411">Iron-sulfur</keyword>
<feature type="domain" description="FAD-binding FR-type" evidence="9">
    <location>
        <begin position="47"/>
        <end position="149"/>
    </location>
</feature>
<dbReference type="Proteomes" id="UP000654257">
    <property type="component" value="Unassembled WGS sequence"/>
</dbReference>
<dbReference type="InterPro" id="IPR039261">
    <property type="entry name" value="FNR_nucleotide-bd"/>
</dbReference>
<evidence type="ECO:0000259" key="9">
    <source>
        <dbReference type="PROSITE" id="PS51384"/>
    </source>
</evidence>
<dbReference type="Gene3D" id="3.40.50.80">
    <property type="entry name" value="Nucleotide-binding domain of ferredoxin-NADP reductase (FNR) module"/>
    <property type="match status" value="1"/>
</dbReference>
<evidence type="ECO:0000256" key="5">
    <source>
        <dbReference type="ARBA" id="ARBA00023002"/>
    </source>
</evidence>
<dbReference type="GO" id="GO:0051537">
    <property type="term" value="F:2 iron, 2 sulfur cluster binding"/>
    <property type="evidence" value="ECO:0007669"/>
    <property type="project" value="UniProtKB-KW"/>
</dbReference>
<evidence type="ECO:0000313" key="10">
    <source>
        <dbReference type="EMBL" id="GGF92227.1"/>
    </source>
</evidence>
<reference evidence="10" key="2">
    <citation type="submission" date="2020-09" db="EMBL/GenBank/DDBJ databases">
        <authorList>
            <person name="Sun Q."/>
            <person name="Sedlacek I."/>
        </authorList>
    </citation>
    <scope>NUCLEOTIDE SEQUENCE</scope>
    <source>
        <strain evidence="10">CCM 7905</strain>
    </source>
</reference>
<dbReference type="InterPro" id="IPR001041">
    <property type="entry name" value="2Fe-2S_ferredoxin-type"/>
</dbReference>
<keyword evidence="11" id="KW-1185">Reference proteome</keyword>
<dbReference type="InterPro" id="IPR001433">
    <property type="entry name" value="OxRdtase_FAD/NAD-bd"/>
</dbReference>
<dbReference type="CDD" id="cd06185">
    <property type="entry name" value="PDR_like"/>
    <property type="match status" value="1"/>
</dbReference>
<dbReference type="InterPro" id="IPR017938">
    <property type="entry name" value="Riboflavin_synthase-like_b-brl"/>
</dbReference>
<dbReference type="SUPFAM" id="SSF52343">
    <property type="entry name" value="Ferredoxin reductase-like, C-terminal NADP-linked domain"/>
    <property type="match status" value="1"/>
</dbReference>
<keyword evidence="2" id="KW-0285">Flavoprotein</keyword>
<dbReference type="InterPro" id="IPR008333">
    <property type="entry name" value="Cbr1-like_FAD-bd_dom"/>
</dbReference>
<dbReference type="PROSITE" id="PS51085">
    <property type="entry name" value="2FE2S_FER_2"/>
    <property type="match status" value="1"/>
</dbReference>
<dbReference type="InterPro" id="IPR006058">
    <property type="entry name" value="2Fe2S_fd_BS"/>
</dbReference>
<evidence type="ECO:0000256" key="7">
    <source>
        <dbReference type="ARBA" id="ARBA00023014"/>
    </source>
</evidence>
<reference evidence="10" key="1">
    <citation type="journal article" date="2014" name="Int. J. Syst. Evol. Microbiol.">
        <title>Complete genome sequence of Corynebacterium casei LMG S-19264T (=DSM 44701T), isolated from a smear-ripened cheese.</title>
        <authorList>
            <consortium name="US DOE Joint Genome Institute (JGI-PGF)"/>
            <person name="Walter F."/>
            <person name="Albersmeier A."/>
            <person name="Kalinowski J."/>
            <person name="Ruckert C."/>
        </authorList>
    </citation>
    <scope>NUCLEOTIDE SEQUENCE</scope>
    <source>
        <strain evidence="10">CCM 7905</strain>
    </source>
</reference>
<evidence type="ECO:0000256" key="3">
    <source>
        <dbReference type="ARBA" id="ARBA00022714"/>
    </source>
</evidence>
<dbReference type="InterPro" id="IPR050415">
    <property type="entry name" value="MRET"/>
</dbReference>
<dbReference type="Pfam" id="PF00970">
    <property type="entry name" value="FAD_binding_6"/>
    <property type="match status" value="1"/>
</dbReference>
<evidence type="ECO:0000256" key="1">
    <source>
        <dbReference type="ARBA" id="ARBA00001974"/>
    </source>
</evidence>
<evidence type="ECO:0000256" key="2">
    <source>
        <dbReference type="ARBA" id="ARBA00022630"/>
    </source>
</evidence>
<dbReference type="SUPFAM" id="SSF54292">
    <property type="entry name" value="2Fe-2S ferredoxin-like"/>
    <property type="match status" value="1"/>
</dbReference>
<comment type="cofactor">
    <cofactor evidence="1">
        <name>FAD</name>
        <dbReference type="ChEBI" id="CHEBI:57692"/>
    </cofactor>
</comment>
<proteinExistence type="predicted"/>
<accession>A0A917CL51</accession>
<dbReference type="SUPFAM" id="SSF63380">
    <property type="entry name" value="Riboflavin synthase domain-like"/>
    <property type="match status" value="1"/>
</dbReference>
<dbReference type="InterPro" id="IPR017927">
    <property type="entry name" value="FAD-bd_FR_type"/>
</dbReference>
<dbReference type="PRINTS" id="PR00409">
    <property type="entry name" value="PHDIOXRDTASE"/>
</dbReference>
<dbReference type="CDD" id="cd00207">
    <property type="entry name" value="fer2"/>
    <property type="match status" value="1"/>
</dbReference>
<dbReference type="InterPro" id="IPR036010">
    <property type="entry name" value="2Fe-2S_ferredoxin-like_sf"/>
</dbReference>
<dbReference type="EMBL" id="BMCU01000001">
    <property type="protein sequence ID" value="GGF92227.1"/>
    <property type="molecule type" value="Genomic_DNA"/>
</dbReference>
<dbReference type="PROSITE" id="PS51384">
    <property type="entry name" value="FAD_FR"/>
    <property type="match status" value="1"/>
</dbReference>